<sequence length="320" mass="33298">MRFNRRRAALLATIPLAALSLTALPATAASAPAATVSRYVPLAGTSADATAARNAGCEEGKTGRGGVRILFFGTQEKNNVLRHPGTRADSSTPRVPAAQAAAFAAQWAEGFTSCRTGTAQAILALGVNNKSDGGVGGADAGRAWARVVEDAAKTVPAGPVSIAAAFDAEPVWSDRAWARGWVDAFTGATSRSLYAANSADGCPGYGSSSTSCSNGWSLADLHYVATGAAPSIRAIPQIYRTDGIQARQWAAISAWGARSGKGNVRFVGAMSQRKACEQRGGCSTTNNTPQAAWTQLYEELNSHSDTKVAELPYSTDMRWP</sequence>
<accession>A0A1T4P9C5</accession>
<evidence type="ECO:0000313" key="2">
    <source>
        <dbReference type="EMBL" id="SJZ88175.1"/>
    </source>
</evidence>
<protein>
    <submittedName>
        <fullName evidence="2">Uncharacterized protein</fullName>
    </submittedName>
</protein>
<evidence type="ECO:0000256" key="1">
    <source>
        <dbReference type="SAM" id="SignalP"/>
    </source>
</evidence>
<name>A0A1T4P9C5_9ACTN</name>
<feature type="signal peptide" evidence="1">
    <location>
        <begin position="1"/>
        <end position="28"/>
    </location>
</feature>
<dbReference type="STRING" id="1122192.SAMN02745673_01687"/>
<gene>
    <name evidence="2" type="ORF">SAMN02745673_01687</name>
</gene>
<reference evidence="2 3" key="1">
    <citation type="submission" date="2017-02" db="EMBL/GenBank/DDBJ databases">
        <authorList>
            <person name="Peterson S.W."/>
        </authorList>
    </citation>
    <scope>NUCLEOTIDE SEQUENCE [LARGE SCALE GENOMIC DNA]</scope>
    <source>
        <strain evidence="2 3">DSM 45154</strain>
    </source>
</reference>
<dbReference type="EMBL" id="FUWS01000004">
    <property type="protein sequence ID" value="SJZ88175.1"/>
    <property type="molecule type" value="Genomic_DNA"/>
</dbReference>
<feature type="chain" id="PRO_5010568803" evidence="1">
    <location>
        <begin position="29"/>
        <end position="320"/>
    </location>
</feature>
<dbReference type="AlphaFoldDB" id="A0A1T4P9C5"/>
<dbReference type="Proteomes" id="UP000190637">
    <property type="component" value="Unassembled WGS sequence"/>
</dbReference>
<keyword evidence="3" id="KW-1185">Reference proteome</keyword>
<proteinExistence type="predicted"/>
<keyword evidence="1" id="KW-0732">Signal</keyword>
<evidence type="ECO:0000313" key="3">
    <source>
        <dbReference type="Proteomes" id="UP000190637"/>
    </source>
</evidence>
<organism evidence="2 3">
    <name type="scientific">Marinactinospora thermotolerans DSM 45154</name>
    <dbReference type="NCBI Taxonomy" id="1122192"/>
    <lineage>
        <taxon>Bacteria</taxon>
        <taxon>Bacillati</taxon>
        <taxon>Actinomycetota</taxon>
        <taxon>Actinomycetes</taxon>
        <taxon>Streptosporangiales</taxon>
        <taxon>Nocardiopsidaceae</taxon>
        <taxon>Marinactinospora</taxon>
    </lineage>
</organism>
<dbReference type="RefSeq" id="WP_235000861.1">
    <property type="nucleotide sequence ID" value="NZ_FUWS01000004.1"/>
</dbReference>